<feature type="region of interest" description="Disordered" evidence="1">
    <location>
        <begin position="637"/>
        <end position="663"/>
    </location>
</feature>
<gene>
    <name evidence="2" type="ORF">TTHERM_00530070</name>
</gene>
<dbReference type="eggNOG" id="ENOG502RT2Y">
    <property type="taxonomic scope" value="Eukaryota"/>
</dbReference>
<dbReference type="STRING" id="312017.I7LZW8"/>
<reference evidence="3" key="1">
    <citation type="journal article" date="2006" name="PLoS Biol.">
        <title>Macronuclear genome sequence of the ciliate Tetrahymena thermophila, a model eukaryote.</title>
        <authorList>
            <person name="Eisen J.A."/>
            <person name="Coyne R.S."/>
            <person name="Wu M."/>
            <person name="Wu D."/>
            <person name="Thiagarajan M."/>
            <person name="Wortman J.R."/>
            <person name="Badger J.H."/>
            <person name="Ren Q."/>
            <person name="Amedeo P."/>
            <person name="Jones K.M."/>
            <person name="Tallon L.J."/>
            <person name="Delcher A.L."/>
            <person name="Salzberg S.L."/>
            <person name="Silva J.C."/>
            <person name="Haas B.J."/>
            <person name="Majoros W.H."/>
            <person name="Farzad M."/>
            <person name="Carlton J.M."/>
            <person name="Smith R.K. Jr."/>
            <person name="Garg J."/>
            <person name="Pearlman R.E."/>
            <person name="Karrer K.M."/>
            <person name="Sun L."/>
            <person name="Manning G."/>
            <person name="Elde N.C."/>
            <person name="Turkewitz A.P."/>
            <person name="Asai D.J."/>
            <person name="Wilkes D.E."/>
            <person name="Wang Y."/>
            <person name="Cai H."/>
            <person name="Collins K."/>
            <person name="Stewart B.A."/>
            <person name="Lee S.R."/>
            <person name="Wilamowska K."/>
            <person name="Weinberg Z."/>
            <person name="Ruzzo W.L."/>
            <person name="Wloga D."/>
            <person name="Gaertig J."/>
            <person name="Frankel J."/>
            <person name="Tsao C.-C."/>
            <person name="Gorovsky M.A."/>
            <person name="Keeling P.J."/>
            <person name="Waller R.F."/>
            <person name="Patron N.J."/>
            <person name="Cherry J.M."/>
            <person name="Stover N.A."/>
            <person name="Krieger C.J."/>
            <person name="del Toro C."/>
            <person name="Ryder H.F."/>
            <person name="Williamson S.C."/>
            <person name="Barbeau R.A."/>
            <person name="Hamilton E.P."/>
            <person name="Orias E."/>
        </authorList>
    </citation>
    <scope>NUCLEOTIDE SEQUENCE [LARGE SCALE GENOMIC DNA]</scope>
    <source>
        <strain evidence="3">SB210</strain>
    </source>
</reference>
<keyword evidence="3" id="KW-1185">Reference proteome</keyword>
<evidence type="ECO:0000313" key="2">
    <source>
        <dbReference type="EMBL" id="EAR85055.2"/>
    </source>
</evidence>
<accession>I7LZW8</accession>
<feature type="compositionally biased region" description="Low complexity" evidence="1">
    <location>
        <begin position="577"/>
        <end position="598"/>
    </location>
</feature>
<dbReference type="KEGG" id="tet:TTHERM_00530070"/>
<feature type="compositionally biased region" description="Low complexity" evidence="1">
    <location>
        <begin position="536"/>
        <end position="561"/>
    </location>
</feature>
<dbReference type="EMBL" id="GG662522">
    <property type="protein sequence ID" value="EAR85055.2"/>
    <property type="molecule type" value="Genomic_DNA"/>
</dbReference>
<dbReference type="GeneID" id="7832113"/>
<feature type="compositionally biased region" description="Low complexity" evidence="1">
    <location>
        <begin position="647"/>
        <end position="663"/>
    </location>
</feature>
<dbReference type="RefSeq" id="XP_001032718.2">
    <property type="nucleotide sequence ID" value="XM_001032718.3"/>
</dbReference>
<name>I7LZW8_TETTS</name>
<evidence type="ECO:0000256" key="1">
    <source>
        <dbReference type="SAM" id="MobiDB-lite"/>
    </source>
</evidence>
<dbReference type="Proteomes" id="UP000009168">
    <property type="component" value="Unassembled WGS sequence"/>
</dbReference>
<feature type="region of interest" description="Disordered" evidence="1">
    <location>
        <begin position="535"/>
        <end position="607"/>
    </location>
</feature>
<evidence type="ECO:0000313" key="3">
    <source>
        <dbReference type="Proteomes" id="UP000009168"/>
    </source>
</evidence>
<sequence>MSQQNLRSQQSFDTNSNLSHVKKLLDPNSYRNYLNQQNSVRQFQKTSHSVFHKPGGFEDINFNVSPLDMPRQPVYGDLNFISRNFGNLCDRQFREQTKSSQKQKFGNRDKEQALKNLSSQQESLKKIKQNAKSTSNANDYKQRPLKDPALNDKRTFIKKVLDYNGMKIVVMFKSFEIEAVKKGFNDIAQRKKKISTMILFEDLQYLIENFHPDEINDLFKKCIYVQNNQIVIDYTKFASLPSKKPTGSILDKASSFPQQQDYIQEDASQNENNEGGYSGKYTLKVQYPFIEMYVSELAHKQIYQTKKRDMLDLFKTDYESLKEYLRHFDSTKAKQVELQIKSNSRSFHSEDQTIQKGEIRKQESQKIEKDQKHQDQKKQIIQNLHIQLESNENKQDQQMKQFQETLNERLKTISEQQQRTQEDEEDVEESRQIIQQINNKNGFNDTPKDNQQHENQFNGNYEDKQKFQEEKIDQTQQNYYLNEQQNQNNKKDQINRFEDITEELENSQQTLSKHLDDRHQNQELQQNGTIDEHQESLQYSENQQQYEESQQNYEKNQQYQEEYQEDEEFQNQGNEDSQFNQNEGQQFQEEENSQQYQGQEEEEQYLRQAEQDEYQLQEGVEYENQEEQQYLDQEYERQFQEQEEGQEQSQLEQYDQSQQEQQQMDFPQFSIEDTEREFDPQILQENIIAQSIVWNDVGYVIGFKSLEISIESNSFEGKIVKNLSFLELYILLIETKESIVEEYIQEKIQISENLEIILDLPQLDFDFQECFALEEGHFYKFLDELNAFEINMEDQAYLIQFNKPSVEIQDEQGAESRQIEIDGQTLQNIVQRGFHFDFVVPQ</sequence>
<feature type="region of interest" description="Disordered" evidence="1">
    <location>
        <begin position="117"/>
        <end position="146"/>
    </location>
</feature>
<dbReference type="HOGENOM" id="CLU_338194_0_0_1"/>
<feature type="region of interest" description="Disordered" evidence="1">
    <location>
        <begin position="438"/>
        <end position="457"/>
    </location>
</feature>
<feature type="compositionally biased region" description="Polar residues" evidence="1">
    <location>
        <begin position="130"/>
        <end position="139"/>
    </location>
</feature>
<protein>
    <submittedName>
        <fullName evidence="2">Uncharacterized protein</fullName>
    </submittedName>
</protein>
<dbReference type="InParanoid" id="I7LZW8"/>
<feature type="region of interest" description="Disordered" evidence="1">
    <location>
        <begin position="343"/>
        <end position="377"/>
    </location>
</feature>
<dbReference type="AlphaFoldDB" id="I7LZW8"/>
<feature type="compositionally biased region" description="Polar residues" evidence="1">
    <location>
        <begin position="1"/>
        <end position="19"/>
    </location>
</feature>
<feature type="compositionally biased region" description="Basic and acidic residues" evidence="1">
    <location>
        <begin position="347"/>
        <end position="377"/>
    </location>
</feature>
<organism evidence="2 3">
    <name type="scientific">Tetrahymena thermophila (strain SB210)</name>
    <dbReference type="NCBI Taxonomy" id="312017"/>
    <lineage>
        <taxon>Eukaryota</taxon>
        <taxon>Sar</taxon>
        <taxon>Alveolata</taxon>
        <taxon>Ciliophora</taxon>
        <taxon>Intramacronucleata</taxon>
        <taxon>Oligohymenophorea</taxon>
        <taxon>Hymenostomatida</taxon>
        <taxon>Tetrahymenina</taxon>
        <taxon>Tetrahymenidae</taxon>
        <taxon>Tetrahymena</taxon>
    </lineage>
</organism>
<proteinExistence type="predicted"/>
<feature type="region of interest" description="Disordered" evidence="1">
    <location>
        <begin position="1"/>
        <end position="20"/>
    </location>
</feature>